<accession>A0A811UTE8</accession>
<dbReference type="EMBL" id="CAJHJT010000023">
    <property type="protein sequence ID" value="CAD7001981.1"/>
    <property type="molecule type" value="Genomic_DNA"/>
</dbReference>
<reference evidence="1" key="1">
    <citation type="submission" date="2020-11" db="EMBL/GenBank/DDBJ databases">
        <authorList>
            <person name="Whitehead M."/>
        </authorList>
    </citation>
    <scope>NUCLEOTIDE SEQUENCE</scope>
    <source>
        <strain evidence="1">EGII</strain>
    </source>
</reference>
<name>A0A811UTE8_CERCA</name>
<organism evidence="1 2">
    <name type="scientific">Ceratitis capitata</name>
    <name type="common">Mediterranean fruit fly</name>
    <name type="synonym">Tephritis capitata</name>
    <dbReference type="NCBI Taxonomy" id="7213"/>
    <lineage>
        <taxon>Eukaryota</taxon>
        <taxon>Metazoa</taxon>
        <taxon>Ecdysozoa</taxon>
        <taxon>Arthropoda</taxon>
        <taxon>Hexapoda</taxon>
        <taxon>Insecta</taxon>
        <taxon>Pterygota</taxon>
        <taxon>Neoptera</taxon>
        <taxon>Endopterygota</taxon>
        <taxon>Diptera</taxon>
        <taxon>Brachycera</taxon>
        <taxon>Muscomorpha</taxon>
        <taxon>Tephritoidea</taxon>
        <taxon>Tephritidae</taxon>
        <taxon>Ceratitis</taxon>
        <taxon>Ceratitis</taxon>
    </lineage>
</organism>
<dbReference type="Proteomes" id="UP000606786">
    <property type="component" value="Unassembled WGS sequence"/>
</dbReference>
<protein>
    <submittedName>
        <fullName evidence="1">(Mediterranean fruit fly) hypothetical protein</fullName>
    </submittedName>
</protein>
<gene>
    <name evidence="1" type="ORF">CCAP1982_LOCUS10468</name>
</gene>
<keyword evidence="2" id="KW-1185">Reference proteome</keyword>
<evidence type="ECO:0000313" key="2">
    <source>
        <dbReference type="Proteomes" id="UP000606786"/>
    </source>
</evidence>
<proteinExistence type="predicted"/>
<comment type="caution">
    <text evidence="1">The sequence shown here is derived from an EMBL/GenBank/DDBJ whole genome shotgun (WGS) entry which is preliminary data.</text>
</comment>
<sequence>MGTFNFRNGETFGIYHTSPSSTPLSRRRLESLLMPLPVRLNSVLLKGPDQACCDFARVELEYQPIYVVSFSERKSSVAKNNSLFQDVTRHS</sequence>
<dbReference type="AlphaFoldDB" id="A0A811UTE8"/>
<evidence type="ECO:0000313" key="1">
    <source>
        <dbReference type="EMBL" id="CAD7001981.1"/>
    </source>
</evidence>